<dbReference type="AlphaFoldDB" id="A0A0P6XTY3"/>
<sequence>MRQQYGAGFSFQQGGGCAAGAFGGNSQRPPGLQHRQRLPKSGEVGFAAVEPDASRRHRKPAEEGVFKVFIGNQGGNIGTHRVDKQHRDIQPADVVGGDDHAPAGGQVFGADEGGAGQVTDEEGDCALQAAARRGLFGSLRRRMRGNVGVHAPNCITGG</sequence>
<organism evidence="2 3">
    <name type="scientific">Bellilinea caldifistulae</name>
    <dbReference type="NCBI Taxonomy" id="360411"/>
    <lineage>
        <taxon>Bacteria</taxon>
        <taxon>Bacillati</taxon>
        <taxon>Chloroflexota</taxon>
        <taxon>Anaerolineae</taxon>
        <taxon>Anaerolineales</taxon>
        <taxon>Anaerolineaceae</taxon>
        <taxon>Bellilinea</taxon>
    </lineage>
</organism>
<gene>
    <name evidence="2" type="ORF">AC812_05540</name>
</gene>
<proteinExistence type="predicted"/>
<accession>A0A0P6XTY3</accession>
<protein>
    <submittedName>
        <fullName evidence="2">Uncharacterized protein</fullName>
    </submittedName>
</protein>
<evidence type="ECO:0000256" key="1">
    <source>
        <dbReference type="SAM" id="MobiDB-lite"/>
    </source>
</evidence>
<evidence type="ECO:0000313" key="3">
    <source>
        <dbReference type="Proteomes" id="UP000050514"/>
    </source>
</evidence>
<keyword evidence="3" id="KW-1185">Reference proteome</keyword>
<evidence type="ECO:0000313" key="2">
    <source>
        <dbReference type="EMBL" id="KPL76756.1"/>
    </source>
</evidence>
<feature type="region of interest" description="Disordered" evidence="1">
    <location>
        <begin position="22"/>
        <end position="42"/>
    </location>
</feature>
<comment type="caution">
    <text evidence="2">The sequence shown here is derived from an EMBL/GenBank/DDBJ whole genome shotgun (WGS) entry which is preliminary data.</text>
</comment>
<dbReference type="EMBL" id="LGHJ01000011">
    <property type="protein sequence ID" value="KPL76756.1"/>
    <property type="molecule type" value="Genomic_DNA"/>
</dbReference>
<dbReference type="Proteomes" id="UP000050514">
    <property type="component" value="Unassembled WGS sequence"/>
</dbReference>
<reference evidence="2 3" key="1">
    <citation type="submission" date="2015-07" db="EMBL/GenBank/DDBJ databases">
        <title>Draft genome of Bellilinea caldifistulae DSM 17877.</title>
        <authorList>
            <person name="Hemp J."/>
            <person name="Ward L.M."/>
            <person name="Pace L.A."/>
            <person name="Fischer W.W."/>
        </authorList>
    </citation>
    <scope>NUCLEOTIDE SEQUENCE [LARGE SCALE GENOMIC DNA]</scope>
    <source>
        <strain evidence="2 3">GOMI-1</strain>
    </source>
</reference>
<name>A0A0P6XTY3_9CHLR</name>